<proteinExistence type="predicted"/>
<dbReference type="OMA" id="VDMSVTW"/>
<dbReference type="STRING" id="64144.ENSATEP00000006607"/>
<evidence type="ECO:0000313" key="3">
    <source>
        <dbReference type="Ensembl" id="ENSATEP00000006607.1"/>
    </source>
</evidence>
<dbReference type="GeneTree" id="ENSGT00440000040163"/>
<dbReference type="OrthoDB" id="20772at2759"/>
<reference evidence="3" key="2">
    <citation type="submission" date="2025-08" db="UniProtKB">
        <authorList>
            <consortium name="Ensembl"/>
        </authorList>
    </citation>
    <scope>IDENTIFICATION</scope>
</reference>
<organism evidence="3 4">
    <name type="scientific">Anabas testudineus</name>
    <name type="common">Climbing perch</name>
    <name type="synonym">Anthias testudineus</name>
    <dbReference type="NCBI Taxonomy" id="64144"/>
    <lineage>
        <taxon>Eukaryota</taxon>
        <taxon>Metazoa</taxon>
        <taxon>Chordata</taxon>
        <taxon>Craniata</taxon>
        <taxon>Vertebrata</taxon>
        <taxon>Euteleostomi</taxon>
        <taxon>Actinopterygii</taxon>
        <taxon>Neopterygii</taxon>
        <taxon>Teleostei</taxon>
        <taxon>Neoteleostei</taxon>
        <taxon>Acanthomorphata</taxon>
        <taxon>Anabantaria</taxon>
        <taxon>Anabantiformes</taxon>
        <taxon>Anabantoidei</taxon>
        <taxon>Anabantidae</taxon>
        <taxon>Anabas</taxon>
    </lineage>
</organism>
<protein>
    <recommendedName>
        <fullName evidence="2">SprT-like domain-containing protein</fullName>
    </recommendedName>
</protein>
<feature type="compositionally biased region" description="Low complexity" evidence="1">
    <location>
        <begin position="249"/>
        <end position="262"/>
    </location>
</feature>
<name>A0A3Q1HDC2_ANATE</name>
<dbReference type="InParanoid" id="A0A3Q1HDC2"/>
<evidence type="ECO:0000313" key="4">
    <source>
        <dbReference type="Proteomes" id="UP000265040"/>
    </source>
</evidence>
<feature type="region of interest" description="Disordered" evidence="1">
    <location>
        <begin position="221"/>
        <end position="280"/>
    </location>
</feature>
<dbReference type="GO" id="GO:0051983">
    <property type="term" value="P:regulation of chromosome segregation"/>
    <property type="evidence" value="ECO:0007669"/>
    <property type="project" value="Ensembl"/>
</dbReference>
<feature type="compositionally biased region" description="Polar residues" evidence="1">
    <location>
        <begin position="44"/>
        <end position="55"/>
    </location>
</feature>
<dbReference type="GO" id="GO:0106300">
    <property type="term" value="P:protein-DNA covalent cross-linking repair"/>
    <property type="evidence" value="ECO:0007669"/>
    <property type="project" value="Ensembl"/>
</dbReference>
<dbReference type="InterPro" id="IPR006640">
    <property type="entry name" value="SprT-like_domain"/>
</dbReference>
<dbReference type="AlphaFoldDB" id="A0A3Q1HDC2"/>
<dbReference type="GO" id="GO:0005634">
    <property type="term" value="C:nucleus"/>
    <property type="evidence" value="ECO:0007669"/>
    <property type="project" value="TreeGrafter"/>
</dbReference>
<dbReference type="Pfam" id="PF17283">
    <property type="entry name" value="Zn_ribbon_SprT"/>
    <property type="match status" value="1"/>
</dbReference>
<dbReference type="RefSeq" id="XP_026212991.1">
    <property type="nucleotide sequence ID" value="XM_026357206.1"/>
</dbReference>
<dbReference type="GeneID" id="113160135"/>
<dbReference type="Ensembl" id="ENSATET00000006720.3">
    <property type="protein sequence ID" value="ENSATEP00000006607.1"/>
    <property type="gene ID" value="ENSATEG00000004662.3"/>
</dbReference>
<dbReference type="SMART" id="SM00731">
    <property type="entry name" value="SprT"/>
    <property type="match status" value="1"/>
</dbReference>
<feature type="region of interest" description="Disordered" evidence="1">
    <location>
        <begin position="99"/>
        <end position="130"/>
    </location>
</feature>
<sequence length="613" mass="67820">MNDETGKLFERVAKKMGWMDKGGLDTAERKLISTISKTRHVATSGHQTADGSASPVQLCLSESEDDPDKENQCVKDNHYRSRSLVDSSDDDFDEFLVGRATPKAKNPSLKPYSAAKKDKSNIVVSSDDDDGSFETFLQRVKTPNTKPKKISESGSENSLKNFIVGDYSSDEDFETKSSFKVPKKSNTPAAAQNPFRKPLFQCDSPVFISDSDDDDDIVVKSTWRTRHSKPNLPSKANKNNAALPDKDNSSPSLPSHPTSSPFLLPPHKTPTPLASPKRTFSAPCKLDASASSDEEFTSLLERLKKKNLTTSSFSPKNSKDCSKEPPVSVPLVKGIATPNPKLSGKTPLPVKTPGKSTIVEPAVSQTEPRHGPNSRVALCKTPGCFLQSLSNPGTSYGRNFKQNKEELTSKLYQLYNTSVFDSKLPINMSVTWNKKMRKTAGYCITGQERGGGGRYARIELSEKVCDSADRLRDTLIHEMCHAATWLINGVRDGHGNFWKLYARKATVMHPELPMVTRCHSYDIKYKFQYQCTRCQNTIGRHSKSLDTQRFVCALCTGQLVLLTPSKPRAPTPFANFVKENYGTVRQELAGQSHAEVMRKLSADFASKTKLSQS</sequence>
<dbReference type="GO" id="GO:0140014">
    <property type="term" value="P:mitotic nuclear division"/>
    <property type="evidence" value="ECO:0007669"/>
    <property type="project" value="Ensembl"/>
</dbReference>
<reference evidence="3" key="1">
    <citation type="submission" date="2021-04" db="EMBL/GenBank/DDBJ databases">
        <authorList>
            <consortium name="Wellcome Sanger Institute Data Sharing"/>
        </authorList>
    </citation>
    <scope>NUCLEOTIDE SEQUENCE [LARGE SCALE GENOMIC DNA]</scope>
</reference>
<evidence type="ECO:0000256" key="1">
    <source>
        <dbReference type="SAM" id="MobiDB-lite"/>
    </source>
</evidence>
<feature type="region of interest" description="Disordered" evidence="1">
    <location>
        <begin position="173"/>
        <end position="197"/>
    </location>
</feature>
<dbReference type="Pfam" id="PF10263">
    <property type="entry name" value="SprT-like"/>
    <property type="match status" value="1"/>
</dbReference>
<accession>A0A3Q1HDC2</accession>
<dbReference type="CDD" id="cd00084">
    <property type="entry name" value="HMG-box_SF"/>
    <property type="match status" value="1"/>
</dbReference>
<feature type="region of interest" description="Disordered" evidence="1">
    <location>
        <begin position="335"/>
        <end position="355"/>
    </location>
</feature>
<feature type="domain" description="SprT-like" evidence="2">
    <location>
        <begin position="405"/>
        <end position="562"/>
    </location>
</feature>
<dbReference type="PANTHER" id="PTHR23099">
    <property type="entry name" value="TRANSCRIPTIONAL REGULATOR"/>
    <property type="match status" value="1"/>
</dbReference>
<feature type="region of interest" description="Disordered" evidence="1">
    <location>
        <begin position="38"/>
        <end position="77"/>
    </location>
</feature>
<keyword evidence="4" id="KW-1185">Reference proteome</keyword>
<dbReference type="InterPro" id="IPR035240">
    <property type="entry name" value="SprT_Zn_ribbon"/>
</dbReference>
<dbReference type="Proteomes" id="UP000265040">
    <property type="component" value="Chromosome 10"/>
</dbReference>
<dbReference type="PANTHER" id="PTHR23099:SF0">
    <property type="entry name" value="GERM CELL NUCLEAR ACIDIC PROTEIN"/>
    <property type="match status" value="1"/>
</dbReference>
<dbReference type="CTD" id="93953"/>
<evidence type="ECO:0000259" key="2">
    <source>
        <dbReference type="SMART" id="SM00731"/>
    </source>
</evidence>
<reference evidence="3" key="3">
    <citation type="submission" date="2025-09" db="UniProtKB">
        <authorList>
            <consortium name="Ensembl"/>
        </authorList>
    </citation>
    <scope>IDENTIFICATION</scope>
</reference>